<dbReference type="Proteomes" id="UP000784435">
    <property type="component" value="Unassembled WGS sequence"/>
</dbReference>
<accession>A0A921SMG1</accession>
<dbReference type="Gene3D" id="3.40.50.80">
    <property type="entry name" value="Nucleotide-binding domain of ferredoxin-NADP reductase (FNR) module"/>
    <property type="match status" value="1"/>
</dbReference>
<gene>
    <name evidence="2" type="ORF">K8V08_02300</name>
</gene>
<dbReference type="AlphaFoldDB" id="A0A921SMG1"/>
<dbReference type="PROSITE" id="PS51384">
    <property type="entry name" value="FAD_FR"/>
    <property type="match status" value="1"/>
</dbReference>
<dbReference type="EMBL" id="DYUK01000051">
    <property type="protein sequence ID" value="HJG79225.1"/>
    <property type="molecule type" value="Genomic_DNA"/>
</dbReference>
<dbReference type="Gene3D" id="2.40.30.10">
    <property type="entry name" value="Translation factors"/>
    <property type="match status" value="1"/>
</dbReference>
<dbReference type="InterPro" id="IPR017938">
    <property type="entry name" value="Riboflavin_synthase-like_b-brl"/>
</dbReference>
<dbReference type="InterPro" id="IPR013113">
    <property type="entry name" value="SIP_FAD-bd"/>
</dbReference>
<name>A0A921SMG1_9MICO</name>
<dbReference type="GO" id="GO:0016491">
    <property type="term" value="F:oxidoreductase activity"/>
    <property type="evidence" value="ECO:0007669"/>
    <property type="project" value="InterPro"/>
</dbReference>
<reference evidence="2" key="2">
    <citation type="submission" date="2021-09" db="EMBL/GenBank/DDBJ databases">
        <authorList>
            <person name="Gilroy R."/>
        </authorList>
    </citation>
    <scope>NUCLEOTIDE SEQUENCE</scope>
    <source>
        <strain evidence="2">ChiGjej5B5-7349</strain>
    </source>
</reference>
<protein>
    <submittedName>
        <fullName evidence="2">Siderophore-interacting protein</fullName>
    </submittedName>
</protein>
<reference evidence="2" key="1">
    <citation type="journal article" date="2021" name="PeerJ">
        <title>Extensive microbial diversity within the chicken gut microbiome revealed by metagenomics and culture.</title>
        <authorList>
            <person name="Gilroy R."/>
            <person name="Ravi A."/>
            <person name="Getino M."/>
            <person name="Pursley I."/>
            <person name="Horton D.L."/>
            <person name="Alikhan N.F."/>
            <person name="Baker D."/>
            <person name="Gharbi K."/>
            <person name="Hall N."/>
            <person name="Watson M."/>
            <person name="Adriaenssens E.M."/>
            <person name="Foster-Nyarko E."/>
            <person name="Jarju S."/>
            <person name="Secka A."/>
            <person name="Antonio M."/>
            <person name="Oren A."/>
            <person name="Chaudhuri R.R."/>
            <person name="La Ragione R."/>
            <person name="Hildebrand F."/>
            <person name="Pallen M.J."/>
        </authorList>
    </citation>
    <scope>NUCLEOTIDE SEQUENCE</scope>
    <source>
        <strain evidence="2">ChiGjej5B5-7349</strain>
    </source>
</reference>
<dbReference type="PANTHER" id="PTHR30157">
    <property type="entry name" value="FERRIC REDUCTASE, NADPH-DEPENDENT"/>
    <property type="match status" value="1"/>
</dbReference>
<evidence type="ECO:0000259" key="1">
    <source>
        <dbReference type="PROSITE" id="PS51384"/>
    </source>
</evidence>
<comment type="caution">
    <text evidence="2">The sequence shown here is derived from an EMBL/GenBank/DDBJ whole genome shotgun (WGS) entry which is preliminary data.</text>
</comment>
<dbReference type="Pfam" id="PF04954">
    <property type="entry name" value="SIP"/>
    <property type="match status" value="1"/>
</dbReference>
<dbReference type="PANTHER" id="PTHR30157:SF0">
    <property type="entry name" value="NADPH-DEPENDENT FERRIC-CHELATE REDUCTASE"/>
    <property type="match status" value="1"/>
</dbReference>
<sequence>MANIERGIMRLMRIANHPVEVVEVRDFSSLYRRIRFSGPEMLATLEVSPTLWMRIWAPNERTGDVSQRAYTFVAVDEAAGTFDVDFVLHDIPGPAGDWAKQAELGQRVEVAITPAHLTIPREVDHWVLAGDLTALPAINSLIEAAPARVRVSAAVEDAHADHHDLLPVSEHPQLDFSWIVPAQGDHGGELAAWIRGLEIDPADVWAWGAGERSLVKAVRSVCKDAWALERGTFFTQAYWIEGKAGR</sequence>
<evidence type="ECO:0000313" key="3">
    <source>
        <dbReference type="Proteomes" id="UP000784435"/>
    </source>
</evidence>
<dbReference type="InterPro" id="IPR007037">
    <property type="entry name" value="SIP_rossman_dom"/>
</dbReference>
<proteinExistence type="predicted"/>
<dbReference type="InterPro" id="IPR017927">
    <property type="entry name" value="FAD-bd_FR_type"/>
</dbReference>
<evidence type="ECO:0000313" key="2">
    <source>
        <dbReference type="EMBL" id="HJG79225.1"/>
    </source>
</evidence>
<dbReference type="CDD" id="cd06193">
    <property type="entry name" value="siderophore_interacting"/>
    <property type="match status" value="1"/>
</dbReference>
<dbReference type="SUPFAM" id="SSF63380">
    <property type="entry name" value="Riboflavin synthase domain-like"/>
    <property type="match status" value="1"/>
</dbReference>
<dbReference type="InterPro" id="IPR039374">
    <property type="entry name" value="SIP_fam"/>
</dbReference>
<dbReference type="Pfam" id="PF08021">
    <property type="entry name" value="FAD_binding_9"/>
    <property type="match status" value="1"/>
</dbReference>
<feature type="domain" description="FAD-binding FR-type" evidence="1">
    <location>
        <begin position="14"/>
        <end position="121"/>
    </location>
</feature>
<dbReference type="InterPro" id="IPR039261">
    <property type="entry name" value="FNR_nucleotide-bd"/>
</dbReference>
<organism evidence="2 3">
    <name type="scientific">Brevibacterium senegalense</name>
    <dbReference type="NCBI Taxonomy" id="1033736"/>
    <lineage>
        <taxon>Bacteria</taxon>
        <taxon>Bacillati</taxon>
        <taxon>Actinomycetota</taxon>
        <taxon>Actinomycetes</taxon>
        <taxon>Micrococcales</taxon>
        <taxon>Brevibacteriaceae</taxon>
        <taxon>Brevibacterium</taxon>
    </lineage>
</organism>